<feature type="transmembrane region" description="Helical" evidence="8">
    <location>
        <begin position="130"/>
        <end position="149"/>
    </location>
</feature>
<evidence type="ECO:0000256" key="7">
    <source>
        <dbReference type="ARBA" id="ARBA00023136"/>
    </source>
</evidence>
<sequence>MVRKKWTHLLFLSILLVVVAFVSMGIGPSWVSSISIYRVRFPRVVLGIFAGSSLALIGAALQGILKNPLADPYILGVSSGAAFGAALAIVLRIAASLLTPIFGFLGAILAIVAVYSLARSEGRIPKDTLLLSGVLVGFFFSALVMLLMVMAKSELHQITYLLMGNLGFIFGRRDVPVFAAFAMVVIVCGVIIYSRSREMNILSLGEEGARQLGVETEKLKMMVFVTSSLVVGSVVAFCGAIGFIGLMVPHIARIIVGPDHRRLIVASLLLGGTFLLIADAIARTVAPVELPVGVITAIFGVPFFGYLLKRRRTRFD</sequence>
<dbReference type="AlphaFoldDB" id="A0A523UX92"/>
<dbReference type="EMBL" id="SOJN01000031">
    <property type="protein sequence ID" value="TET47147.1"/>
    <property type="molecule type" value="Genomic_DNA"/>
</dbReference>
<comment type="subcellular location">
    <subcellularLocation>
        <location evidence="1">Cell membrane</location>
        <topology evidence="1">Multi-pass membrane protein</topology>
    </subcellularLocation>
</comment>
<evidence type="ECO:0000256" key="5">
    <source>
        <dbReference type="ARBA" id="ARBA00022692"/>
    </source>
</evidence>
<reference evidence="9 10" key="1">
    <citation type="submission" date="2019-03" db="EMBL/GenBank/DDBJ databases">
        <title>Metabolic potential of uncultured bacteria and archaea associated with petroleum seepage in deep-sea sediments.</title>
        <authorList>
            <person name="Dong X."/>
            <person name="Hubert C."/>
        </authorList>
    </citation>
    <scope>NUCLEOTIDE SEQUENCE [LARGE SCALE GENOMIC DNA]</scope>
    <source>
        <strain evidence="9">E44_bin18</strain>
    </source>
</reference>
<dbReference type="SUPFAM" id="SSF81345">
    <property type="entry name" value="ABC transporter involved in vitamin B12 uptake, BtuC"/>
    <property type="match status" value="1"/>
</dbReference>
<evidence type="ECO:0000256" key="4">
    <source>
        <dbReference type="ARBA" id="ARBA00022475"/>
    </source>
</evidence>
<dbReference type="GO" id="GO:0022857">
    <property type="term" value="F:transmembrane transporter activity"/>
    <property type="evidence" value="ECO:0007669"/>
    <property type="project" value="InterPro"/>
</dbReference>
<keyword evidence="3" id="KW-0813">Transport</keyword>
<dbReference type="Pfam" id="PF01032">
    <property type="entry name" value="FecCD"/>
    <property type="match status" value="1"/>
</dbReference>
<dbReference type="FunFam" id="1.10.3470.10:FF:000001">
    <property type="entry name" value="Vitamin B12 ABC transporter permease BtuC"/>
    <property type="match status" value="1"/>
</dbReference>
<evidence type="ECO:0000256" key="8">
    <source>
        <dbReference type="SAM" id="Phobius"/>
    </source>
</evidence>
<name>A0A523UX92_UNCT6</name>
<accession>A0A523UX92</accession>
<evidence type="ECO:0000313" key="10">
    <source>
        <dbReference type="Proteomes" id="UP000315525"/>
    </source>
</evidence>
<evidence type="ECO:0000256" key="1">
    <source>
        <dbReference type="ARBA" id="ARBA00004651"/>
    </source>
</evidence>
<organism evidence="9 10">
    <name type="scientific">candidate division TA06 bacterium</name>
    <dbReference type="NCBI Taxonomy" id="2250710"/>
    <lineage>
        <taxon>Bacteria</taxon>
        <taxon>Bacteria division TA06</taxon>
    </lineage>
</organism>
<feature type="transmembrane region" description="Helical" evidence="8">
    <location>
        <begin position="43"/>
        <end position="61"/>
    </location>
</feature>
<dbReference type="GO" id="GO:0005886">
    <property type="term" value="C:plasma membrane"/>
    <property type="evidence" value="ECO:0007669"/>
    <property type="project" value="UniProtKB-SubCell"/>
</dbReference>
<keyword evidence="4" id="KW-1003">Cell membrane</keyword>
<keyword evidence="6 8" id="KW-1133">Transmembrane helix</keyword>
<feature type="transmembrane region" description="Helical" evidence="8">
    <location>
        <begin position="229"/>
        <end position="251"/>
    </location>
</feature>
<dbReference type="InterPro" id="IPR000522">
    <property type="entry name" value="ABC_transptr_permease_BtuC"/>
</dbReference>
<gene>
    <name evidence="9" type="ORF">E3J62_02370</name>
</gene>
<evidence type="ECO:0000313" key="9">
    <source>
        <dbReference type="EMBL" id="TET47147.1"/>
    </source>
</evidence>
<dbReference type="CDD" id="cd06550">
    <property type="entry name" value="TM_ABC_iron-siderophores_like"/>
    <property type="match status" value="1"/>
</dbReference>
<dbReference type="PANTHER" id="PTHR30472:SF25">
    <property type="entry name" value="ABC TRANSPORTER PERMEASE PROTEIN MJ0876-RELATED"/>
    <property type="match status" value="1"/>
</dbReference>
<keyword evidence="7 8" id="KW-0472">Membrane</keyword>
<dbReference type="InterPro" id="IPR037294">
    <property type="entry name" value="ABC_BtuC-like"/>
</dbReference>
<dbReference type="Proteomes" id="UP000315525">
    <property type="component" value="Unassembled WGS sequence"/>
</dbReference>
<feature type="transmembrane region" description="Helical" evidence="8">
    <location>
        <begin position="177"/>
        <end position="194"/>
    </location>
</feature>
<feature type="transmembrane region" description="Helical" evidence="8">
    <location>
        <begin position="101"/>
        <end position="118"/>
    </location>
</feature>
<feature type="transmembrane region" description="Helical" evidence="8">
    <location>
        <begin position="73"/>
        <end position="95"/>
    </location>
</feature>
<protein>
    <submittedName>
        <fullName evidence="9">Iron ABC transporter permease</fullName>
    </submittedName>
</protein>
<feature type="transmembrane region" description="Helical" evidence="8">
    <location>
        <begin position="263"/>
        <end position="282"/>
    </location>
</feature>
<evidence type="ECO:0000256" key="6">
    <source>
        <dbReference type="ARBA" id="ARBA00022989"/>
    </source>
</evidence>
<feature type="transmembrane region" description="Helical" evidence="8">
    <location>
        <begin position="288"/>
        <end position="308"/>
    </location>
</feature>
<keyword evidence="5 8" id="KW-0812">Transmembrane</keyword>
<evidence type="ECO:0000256" key="3">
    <source>
        <dbReference type="ARBA" id="ARBA00022448"/>
    </source>
</evidence>
<evidence type="ECO:0000256" key="2">
    <source>
        <dbReference type="ARBA" id="ARBA00007935"/>
    </source>
</evidence>
<proteinExistence type="inferred from homology"/>
<comment type="caution">
    <text evidence="9">The sequence shown here is derived from an EMBL/GenBank/DDBJ whole genome shotgun (WGS) entry which is preliminary data.</text>
</comment>
<dbReference type="Gene3D" id="1.10.3470.10">
    <property type="entry name" value="ABC transporter involved in vitamin B12 uptake, BtuC"/>
    <property type="match status" value="1"/>
</dbReference>
<comment type="similarity">
    <text evidence="2">Belongs to the binding-protein-dependent transport system permease family. FecCD subfamily.</text>
</comment>
<dbReference type="PANTHER" id="PTHR30472">
    <property type="entry name" value="FERRIC ENTEROBACTIN TRANSPORT SYSTEM PERMEASE PROTEIN"/>
    <property type="match status" value="1"/>
</dbReference>